<dbReference type="EMBL" id="CAEZXP010000001">
    <property type="protein sequence ID" value="CAB4691634.1"/>
    <property type="molecule type" value="Genomic_DNA"/>
</dbReference>
<feature type="transmembrane region" description="Helical" evidence="6">
    <location>
        <begin position="46"/>
        <end position="68"/>
    </location>
</feature>
<evidence type="ECO:0000256" key="2">
    <source>
        <dbReference type="ARBA" id="ARBA00022475"/>
    </source>
</evidence>
<evidence type="ECO:0000256" key="5">
    <source>
        <dbReference type="ARBA" id="ARBA00023136"/>
    </source>
</evidence>
<feature type="transmembrane region" description="Helical" evidence="6">
    <location>
        <begin position="166"/>
        <end position="187"/>
    </location>
</feature>
<sequence>MTHLITTYGLIIVFGLVAIECAGVPVPGETAMIIAGVLSSQGHYPLWQVIVVGAAAAIIGDNAGYVIGRKGGRKLLERTPIVRDYFHKVLPPSERFFQKHGAKTIFLARFIAVLRVTAAWIAGITHMPWWRFAIFNAAGGIVWAVLVSVVAYQFGKSAADAIQHYGLYALVVIAVLVAAVILVLRVVHRRGIEHS</sequence>
<proteinExistence type="predicted"/>
<accession>A0A6J6P5H4</accession>
<gene>
    <name evidence="8" type="ORF">UFOPK2399_00758</name>
</gene>
<feature type="transmembrane region" description="Helical" evidence="6">
    <location>
        <begin position="105"/>
        <end position="123"/>
    </location>
</feature>
<evidence type="ECO:0000313" key="8">
    <source>
        <dbReference type="EMBL" id="CAB4691634.1"/>
    </source>
</evidence>
<evidence type="ECO:0000256" key="4">
    <source>
        <dbReference type="ARBA" id="ARBA00022989"/>
    </source>
</evidence>
<dbReference type="InterPro" id="IPR032816">
    <property type="entry name" value="VTT_dom"/>
</dbReference>
<evidence type="ECO:0000256" key="6">
    <source>
        <dbReference type="SAM" id="Phobius"/>
    </source>
</evidence>
<keyword evidence="4 6" id="KW-1133">Transmembrane helix</keyword>
<dbReference type="InterPro" id="IPR051311">
    <property type="entry name" value="DedA_domain"/>
</dbReference>
<keyword evidence="2" id="KW-1003">Cell membrane</keyword>
<dbReference type="PANTHER" id="PTHR42709:SF6">
    <property type="entry name" value="UNDECAPRENYL PHOSPHATE TRANSPORTER A"/>
    <property type="match status" value="1"/>
</dbReference>
<keyword evidence="5 6" id="KW-0472">Membrane</keyword>
<feature type="domain" description="VTT" evidence="7">
    <location>
        <begin position="26"/>
        <end position="152"/>
    </location>
</feature>
<dbReference type="GO" id="GO:0005886">
    <property type="term" value="C:plasma membrane"/>
    <property type="evidence" value="ECO:0007669"/>
    <property type="project" value="UniProtKB-SubCell"/>
</dbReference>
<comment type="subcellular location">
    <subcellularLocation>
        <location evidence="1">Cell membrane</location>
        <topology evidence="1">Multi-pass membrane protein</topology>
    </subcellularLocation>
</comment>
<organism evidence="8">
    <name type="scientific">freshwater metagenome</name>
    <dbReference type="NCBI Taxonomy" id="449393"/>
    <lineage>
        <taxon>unclassified sequences</taxon>
        <taxon>metagenomes</taxon>
        <taxon>ecological metagenomes</taxon>
    </lineage>
</organism>
<dbReference type="PANTHER" id="PTHR42709">
    <property type="entry name" value="ALKALINE PHOSPHATASE LIKE PROTEIN"/>
    <property type="match status" value="1"/>
</dbReference>
<name>A0A6J6P5H4_9ZZZZ</name>
<protein>
    <submittedName>
        <fullName evidence="8">Unannotated protein</fullName>
    </submittedName>
</protein>
<evidence type="ECO:0000256" key="3">
    <source>
        <dbReference type="ARBA" id="ARBA00022692"/>
    </source>
</evidence>
<dbReference type="AlphaFoldDB" id="A0A6J6P5H4"/>
<reference evidence="8" key="1">
    <citation type="submission" date="2020-05" db="EMBL/GenBank/DDBJ databases">
        <authorList>
            <person name="Chiriac C."/>
            <person name="Salcher M."/>
            <person name="Ghai R."/>
            <person name="Kavagutti S V."/>
        </authorList>
    </citation>
    <scope>NUCLEOTIDE SEQUENCE</scope>
</reference>
<keyword evidence="3 6" id="KW-0812">Transmembrane</keyword>
<evidence type="ECO:0000259" key="7">
    <source>
        <dbReference type="Pfam" id="PF09335"/>
    </source>
</evidence>
<dbReference type="Pfam" id="PF09335">
    <property type="entry name" value="VTT_dom"/>
    <property type="match status" value="1"/>
</dbReference>
<evidence type="ECO:0000256" key="1">
    <source>
        <dbReference type="ARBA" id="ARBA00004651"/>
    </source>
</evidence>
<feature type="transmembrane region" description="Helical" evidence="6">
    <location>
        <begin position="7"/>
        <end position="26"/>
    </location>
</feature>
<feature type="transmembrane region" description="Helical" evidence="6">
    <location>
        <begin position="129"/>
        <end position="154"/>
    </location>
</feature>